<gene>
    <name evidence="3" type="ORF">UFOPK3752_02037</name>
</gene>
<dbReference type="InterPro" id="IPR015659">
    <property type="entry name" value="Proline_oxidase"/>
</dbReference>
<dbReference type="GO" id="GO:0004657">
    <property type="term" value="F:proline dehydrogenase activity"/>
    <property type="evidence" value="ECO:0007669"/>
    <property type="project" value="InterPro"/>
</dbReference>
<proteinExistence type="predicted"/>
<reference evidence="3" key="1">
    <citation type="submission" date="2020-05" db="EMBL/GenBank/DDBJ databases">
        <authorList>
            <person name="Chiriac C."/>
            <person name="Salcher M."/>
            <person name="Ghai R."/>
            <person name="Kavagutti S V."/>
        </authorList>
    </citation>
    <scope>NUCLEOTIDE SEQUENCE</scope>
</reference>
<keyword evidence="1" id="KW-0560">Oxidoreductase</keyword>
<dbReference type="EMBL" id="CAFBND010000120">
    <property type="protein sequence ID" value="CAB4957023.1"/>
    <property type="molecule type" value="Genomic_DNA"/>
</dbReference>
<dbReference type="SUPFAM" id="SSF51730">
    <property type="entry name" value="FAD-linked oxidoreductase"/>
    <property type="match status" value="1"/>
</dbReference>
<sequence>MVIRIAERGLRRVGYSDLARRTLTQSPALANVTGRFIGGIDEVSAVAVARQAESRGLLTSLHVRRPPVLDEVSADEHVEAFEALVALMGECGLETEPEISIKLAQFGLLSGDGWEGALARMLVVVSRARANGVRVTVDMEGADEVADTLEAVRILRQIDPDVGIALQAYLHRTEADCAALATEGSRVRLVKGAYGAGPGIAHRTRADIDAAYVRCTRILLEGDGYPMLATHDLRLVRIASTLALDAGRSRSDYEFQMLLGVREKDQTRLVADGARVRVYIPYGPDWYGWFVNRIVERPSNIRLVAHALLTSSWPTRSP</sequence>
<accession>A0A6J7KQ67</accession>
<dbReference type="Pfam" id="PF01619">
    <property type="entry name" value="Pro_dh"/>
    <property type="match status" value="1"/>
</dbReference>
<protein>
    <submittedName>
        <fullName evidence="3">Unannotated protein</fullName>
    </submittedName>
</protein>
<organism evidence="3">
    <name type="scientific">freshwater metagenome</name>
    <dbReference type="NCBI Taxonomy" id="449393"/>
    <lineage>
        <taxon>unclassified sequences</taxon>
        <taxon>metagenomes</taxon>
        <taxon>ecological metagenomes</taxon>
    </lineage>
</organism>
<dbReference type="AlphaFoldDB" id="A0A6J7KQ67"/>
<dbReference type="GO" id="GO:0006562">
    <property type="term" value="P:L-proline catabolic process"/>
    <property type="evidence" value="ECO:0007669"/>
    <property type="project" value="InterPro"/>
</dbReference>
<name>A0A6J7KQ67_9ZZZZ</name>
<dbReference type="InterPro" id="IPR029041">
    <property type="entry name" value="FAD-linked_oxidoreductase-like"/>
</dbReference>
<dbReference type="InterPro" id="IPR002872">
    <property type="entry name" value="Proline_DH_dom"/>
</dbReference>
<evidence type="ECO:0000259" key="2">
    <source>
        <dbReference type="Pfam" id="PF01619"/>
    </source>
</evidence>
<dbReference type="PANTHER" id="PTHR13914">
    <property type="entry name" value="PROLINE OXIDASE"/>
    <property type="match status" value="1"/>
</dbReference>
<dbReference type="Gene3D" id="3.20.20.220">
    <property type="match status" value="1"/>
</dbReference>
<evidence type="ECO:0000256" key="1">
    <source>
        <dbReference type="ARBA" id="ARBA00023002"/>
    </source>
</evidence>
<feature type="domain" description="Proline dehydrogenase" evidence="2">
    <location>
        <begin position="48"/>
        <end position="284"/>
    </location>
</feature>
<evidence type="ECO:0000313" key="3">
    <source>
        <dbReference type="EMBL" id="CAB4957023.1"/>
    </source>
</evidence>
<dbReference type="PANTHER" id="PTHR13914:SF0">
    <property type="entry name" value="PROLINE DEHYDROGENASE 1, MITOCHONDRIAL"/>
    <property type="match status" value="1"/>
</dbReference>